<accession>A0A3N4IRG4</accession>
<evidence type="ECO:0000313" key="3">
    <source>
        <dbReference type="Proteomes" id="UP000276215"/>
    </source>
</evidence>
<sequence length="631" mass="69907">MPKLTYQARAGIKRLTGKELEHYGTSLSSTPQKQVAEVVNKLVTNVSSKPERAKIMTRVLGTLQLQQEIADSTIPVIWDTVSDEQLWDSHGGEIAFKEMISYEKHVKPVIAKVKLSEQRKLRHENQLIEQWGDDWKSALDPQSTLLPKQLSEHLLKKLTQIPKFWSADQVQQALRHQVKLRAKGGRRGVRTTPLIMPEDVSQVTEKLATLSSSNDDDVIEITAEAFDATFPLRQRSSTRFDREMEAVKTVTTPAPQHQQVAGSKTKPRHNDKLDKGKGRAVNPPTEDARDLEENDEEVHLVTREDEGGSDSQDSNPEHGASAGDESGGQVEDLQEEEGISEDDQNQEGQDHSPLPSPDSESEPREVEEADHGITAGPDPLLDRSLPTCGQLDHDGDAAMMDAGSLASTSATHVEESGSTRSLSVDREQQVSALINILQVIIPENIPLPISHEPHPPVAPEYGRKWRVHLQQLGFVPGVGPLPGAIPGLATGFPEELLLQWKRELDMHYSYAPANPSNGLLTTCFHSVVQQCLLQDPRLYLQAVHSHPERSHQLVGYPCPALYVAAGTVPPPQFPDVNLECDLRDWETYSRRTVIRVALSDNDTVRWEAIEGIVGQDSPERWKEQVLAALGG</sequence>
<gene>
    <name evidence="2" type="ORF">L873DRAFT_1796673</name>
</gene>
<protein>
    <submittedName>
        <fullName evidence="2">Uncharacterized protein</fullName>
    </submittedName>
</protein>
<feature type="compositionally biased region" description="Basic and acidic residues" evidence="1">
    <location>
        <begin position="297"/>
        <end position="306"/>
    </location>
</feature>
<feature type="compositionally biased region" description="Acidic residues" evidence="1">
    <location>
        <begin position="332"/>
        <end position="345"/>
    </location>
</feature>
<feature type="region of interest" description="Disordered" evidence="1">
    <location>
        <begin position="248"/>
        <end position="397"/>
    </location>
</feature>
<dbReference type="EMBL" id="ML121137">
    <property type="protein sequence ID" value="RPA88396.1"/>
    <property type="molecule type" value="Genomic_DNA"/>
</dbReference>
<feature type="compositionally biased region" description="Basic and acidic residues" evidence="1">
    <location>
        <begin position="268"/>
        <end position="277"/>
    </location>
</feature>
<feature type="non-terminal residue" evidence="2">
    <location>
        <position position="631"/>
    </location>
</feature>
<evidence type="ECO:0000313" key="2">
    <source>
        <dbReference type="EMBL" id="RPA88396.1"/>
    </source>
</evidence>
<name>A0A3N4IRG4_9PEZI</name>
<organism evidence="2 3">
    <name type="scientific">Choiromyces venosus 120613-1</name>
    <dbReference type="NCBI Taxonomy" id="1336337"/>
    <lineage>
        <taxon>Eukaryota</taxon>
        <taxon>Fungi</taxon>
        <taxon>Dikarya</taxon>
        <taxon>Ascomycota</taxon>
        <taxon>Pezizomycotina</taxon>
        <taxon>Pezizomycetes</taxon>
        <taxon>Pezizales</taxon>
        <taxon>Tuberaceae</taxon>
        <taxon>Choiromyces</taxon>
    </lineage>
</organism>
<evidence type="ECO:0000256" key="1">
    <source>
        <dbReference type="SAM" id="MobiDB-lite"/>
    </source>
</evidence>
<feature type="compositionally biased region" description="Polar residues" evidence="1">
    <location>
        <begin position="249"/>
        <end position="262"/>
    </location>
</feature>
<feature type="compositionally biased region" description="Basic and acidic residues" evidence="1">
    <location>
        <begin position="361"/>
        <end position="371"/>
    </location>
</feature>
<reference evidence="2 3" key="1">
    <citation type="journal article" date="2018" name="Nat. Ecol. Evol.">
        <title>Pezizomycetes genomes reveal the molecular basis of ectomycorrhizal truffle lifestyle.</title>
        <authorList>
            <person name="Murat C."/>
            <person name="Payen T."/>
            <person name="Noel B."/>
            <person name="Kuo A."/>
            <person name="Morin E."/>
            <person name="Chen J."/>
            <person name="Kohler A."/>
            <person name="Krizsan K."/>
            <person name="Balestrini R."/>
            <person name="Da Silva C."/>
            <person name="Montanini B."/>
            <person name="Hainaut M."/>
            <person name="Levati E."/>
            <person name="Barry K.W."/>
            <person name="Belfiori B."/>
            <person name="Cichocki N."/>
            <person name="Clum A."/>
            <person name="Dockter R.B."/>
            <person name="Fauchery L."/>
            <person name="Guy J."/>
            <person name="Iotti M."/>
            <person name="Le Tacon F."/>
            <person name="Lindquist E.A."/>
            <person name="Lipzen A."/>
            <person name="Malagnac F."/>
            <person name="Mello A."/>
            <person name="Molinier V."/>
            <person name="Miyauchi S."/>
            <person name="Poulain J."/>
            <person name="Riccioni C."/>
            <person name="Rubini A."/>
            <person name="Sitrit Y."/>
            <person name="Splivallo R."/>
            <person name="Traeger S."/>
            <person name="Wang M."/>
            <person name="Zifcakova L."/>
            <person name="Wipf D."/>
            <person name="Zambonelli A."/>
            <person name="Paolocci F."/>
            <person name="Nowrousian M."/>
            <person name="Ottonello S."/>
            <person name="Baldrian P."/>
            <person name="Spatafora J.W."/>
            <person name="Henrissat B."/>
            <person name="Nagy L.G."/>
            <person name="Aury J.M."/>
            <person name="Wincker P."/>
            <person name="Grigoriev I.V."/>
            <person name="Bonfante P."/>
            <person name="Martin F.M."/>
        </authorList>
    </citation>
    <scope>NUCLEOTIDE SEQUENCE [LARGE SCALE GENOMIC DNA]</scope>
    <source>
        <strain evidence="2 3">120613-1</strain>
    </source>
</reference>
<keyword evidence="3" id="KW-1185">Reference proteome</keyword>
<dbReference type="Proteomes" id="UP000276215">
    <property type="component" value="Unassembled WGS sequence"/>
</dbReference>
<dbReference type="OrthoDB" id="4505337at2759"/>
<proteinExistence type="predicted"/>
<dbReference type="AlphaFoldDB" id="A0A3N4IRG4"/>